<dbReference type="SUPFAM" id="SSF109604">
    <property type="entry name" value="HD-domain/PDEase-like"/>
    <property type="match status" value="1"/>
</dbReference>
<evidence type="ECO:0000313" key="3">
    <source>
        <dbReference type="Proteomes" id="UP000002754"/>
    </source>
</evidence>
<dbReference type="eggNOG" id="COG1418">
    <property type="taxonomic scope" value="Bacteria"/>
</dbReference>
<proteinExistence type="predicted"/>
<name>A0A094WMX4_ALKAL</name>
<dbReference type="STRING" id="1218173.BALCAV_0210830"/>
<dbReference type="CDD" id="cd00077">
    <property type="entry name" value="HDc"/>
    <property type="match status" value="1"/>
</dbReference>
<dbReference type="PANTHER" id="PTHR33594">
    <property type="entry name" value="SUPERFAMILY HYDROLASE, PUTATIVE (AFU_ORTHOLOGUE AFUA_1G03035)-RELATED"/>
    <property type="match status" value="1"/>
</dbReference>
<dbReference type="SMART" id="SM00471">
    <property type="entry name" value="HDc"/>
    <property type="match status" value="1"/>
</dbReference>
<dbReference type="AlphaFoldDB" id="A0A094WMX4"/>
<dbReference type="Proteomes" id="UP000002754">
    <property type="component" value="Unassembled WGS sequence"/>
</dbReference>
<dbReference type="GO" id="GO:0016787">
    <property type="term" value="F:hydrolase activity"/>
    <property type="evidence" value="ECO:0007669"/>
    <property type="project" value="UniProtKB-KW"/>
</dbReference>
<dbReference type="Pfam" id="PF01966">
    <property type="entry name" value="HD"/>
    <property type="match status" value="1"/>
</dbReference>
<feature type="domain" description="HD" evidence="1">
    <location>
        <begin position="27"/>
        <end position="128"/>
    </location>
</feature>
<keyword evidence="3" id="KW-1185">Reference proteome</keyword>
<dbReference type="PROSITE" id="PS51831">
    <property type="entry name" value="HD"/>
    <property type="match status" value="1"/>
</dbReference>
<dbReference type="OrthoDB" id="9797344at2"/>
<dbReference type="EMBL" id="ALPT02000032">
    <property type="protein sequence ID" value="KGA97298.1"/>
    <property type="molecule type" value="Genomic_DNA"/>
</dbReference>
<dbReference type="Gene3D" id="1.20.58.1910">
    <property type="match status" value="1"/>
</dbReference>
<protein>
    <submittedName>
        <fullName evidence="2">Phosphohydrolase</fullName>
    </submittedName>
</protein>
<accession>A0A094WMX4</accession>
<sequence length="215" mass="24917">MMNHTEMINKTEIWVKEQLFDEKSGHDWYHIKRVTNQAIVLANKEQADLFIVTMASLLHDIADDKLIENEEKALNSIKEWLDSIQVTPEEQALIFDIIQSISFKAGNGQLLRTIEAKVVQDADRLDAIGAIGIARAFTYSGQKGQAMYDPTIAVRDNMTLEEYRNGKSSAVHHFYEKLFKLKDLMNTESAKEEAEKRHLFMEEFLEQFYREWEGV</sequence>
<evidence type="ECO:0000313" key="2">
    <source>
        <dbReference type="EMBL" id="KGA97298.1"/>
    </source>
</evidence>
<evidence type="ECO:0000259" key="1">
    <source>
        <dbReference type="PROSITE" id="PS51831"/>
    </source>
</evidence>
<gene>
    <name evidence="2" type="ORF">BALCAV_0210830</name>
</gene>
<dbReference type="InterPro" id="IPR006674">
    <property type="entry name" value="HD_domain"/>
</dbReference>
<organism evidence="2 3">
    <name type="scientific">Alkalihalobacillus alcalophilus ATCC 27647 = CGMCC 1.3604</name>
    <dbReference type="NCBI Taxonomy" id="1218173"/>
    <lineage>
        <taxon>Bacteria</taxon>
        <taxon>Bacillati</taxon>
        <taxon>Bacillota</taxon>
        <taxon>Bacilli</taxon>
        <taxon>Bacillales</taxon>
        <taxon>Bacillaceae</taxon>
        <taxon>Alkalihalobacillus</taxon>
    </lineage>
</organism>
<dbReference type="InterPro" id="IPR003607">
    <property type="entry name" value="HD/PDEase_dom"/>
</dbReference>
<reference evidence="2 3" key="1">
    <citation type="journal article" date="2014" name="Genome Announc.">
        <title>Draft Genome Sequence of Bacillus alcalophilus AV1934, a Classic Alkaliphile Isolated from Human Feces in 1934.</title>
        <authorList>
            <person name="Attie O."/>
            <person name="Jayaprakash A."/>
            <person name="Shah H."/>
            <person name="Paulsen I.T."/>
            <person name="Morino M."/>
            <person name="Takahashi Y."/>
            <person name="Narumi I."/>
            <person name="Sachidanandam R."/>
            <person name="Satoh K."/>
            <person name="Ito M."/>
            <person name="Krulwich T.A."/>
        </authorList>
    </citation>
    <scope>NUCLEOTIDE SEQUENCE [LARGE SCALE GENOMIC DNA]</scope>
    <source>
        <strain evidence="2 3">AV1934</strain>
    </source>
</reference>
<dbReference type="PANTHER" id="PTHR33594:SF1">
    <property type="entry name" value="HD_PDEASE DOMAIN-CONTAINING PROTEIN"/>
    <property type="match status" value="1"/>
</dbReference>
<dbReference type="Gene3D" id="1.10.472.50">
    <property type="entry name" value="HD-domain/PDEase-like"/>
    <property type="match status" value="1"/>
</dbReference>
<comment type="caution">
    <text evidence="2">The sequence shown here is derived from an EMBL/GenBank/DDBJ whole genome shotgun (WGS) entry which is preliminary data.</text>
</comment>